<gene>
    <name evidence="1" type="ORF">N646_0924</name>
</gene>
<sequence>MKVQPYQIYQSMMLEVKVRIRAVDECLSKHSEKSSLPPLDAEFCFLQLRKIVEQVCFSSVLCDKNRYKEFRRIEGEESDINGDFTKDWNARVILQKLNSISPHFMPIPLGQSQFSDGLHQIQRKDIKATHGELIKIYKKCGDFMHIPKPFSEDYDSHISRYKQKYASSKNTIESYISYLKDLLWNHAAIGLEFNPGENPLTPGNPKNAWLVDFGDYSSDDISIAIAIAD</sequence>
<dbReference type="KEGG" id="vag:N646_0924"/>
<evidence type="ECO:0000313" key="1">
    <source>
        <dbReference type="EMBL" id="AGV16757.1"/>
    </source>
</evidence>
<protein>
    <submittedName>
        <fullName evidence="1">Uncharacterized protein</fullName>
    </submittedName>
</protein>
<dbReference type="EMBL" id="CP006718">
    <property type="protein sequence ID" value="AGV16757.1"/>
    <property type="molecule type" value="Genomic_DNA"/>
</dbReference>
<dbReference type="Proteomes" id="UP000016714">
    <property type="component" value="Chromosome 1"/>
</dbReference>
<proteinExistence type="predicted"/>
<organism evidence="1 2">
    <name type="scientific">Vibrio alginolyticus (strain ATCC 17749 / DSM 2171 / NBRC 15630 / NCIMB 1903 / NCTC 12160 / XII-53)</name>
    <dbReference type="NCBI Taxonomy" id="1219076"/>
    <lineage>
        <taxon>Bacteria</taxon>
        <taxon>Pseudomonadati</taxon>
        <taxon>Pseudomonadota</taxon>
        <taxon>Gammaproteobacteria</taxon>
        <taxon>Vibrionales</taxon>
        <taxon>Vibrionaceae</taxon>
        <taxon>Vibrio</taxon>
    </lineage>
</organism>
<evidence type="ECO:0000313" key="2">
    <source>
        <dbReference type="Proteomes" id="UP000016714"/>
    </source>
</evidence>
<dbReference type="HOGENOM" id="CLU_113603_0_0_6"/>
<name>A0A2I3C555_VIBAX</name>
<accession>A0A2I3C555</accession>
<dbReference type="RefSeq" id="WP_017822012.1">
    <property type="nucleotide sequence ID" value="NC_022349.1"/>
</dbReference>
<dbReference type="AlphaFoldDB" id="A0A2I3C555"/>
<reference evidence="1 2" key="1">
    <citation type="journal article" date="2015" name="Genome Announc.">
        <title>Complete genome sequence of Vibrio alginolyticus ATCC 17749.</title>
        <authorList>
            <person name="Liu X.F."/>
            <person name="Cao Y."/>
            <person name="Zhang H.L."/>
            <person name="Chen Y.J."/>
            <person name="Hu C.J."/>
        </authorList>
    </citation>
    <scope>NUCLEOTIDE SEQUENCE [LARGE SCALE GENOMIC DNA]</scope>
    <source>
        <strain evidence="2">ATCC 17749 / DSM 2171 / NBRC 15630 / NCIMB 1903 / NCTC 12160 / XII-53</strain>
    </source>
</reference>